<comment type="caution">
    <text evidence="2">The sequence shown here is derived from an EMBL/GenBank/DDBJ whole genome shotgun (WGS) entry which is preliminary data.</text>
</comment>
<protein>
    <submittedName>
        <fullName evidence="2">Uncharacterized protein</fullName>
    </submittedName>
</protein>
<proteinExistence type="predicted"/>
<evidence type="ECO:0000313" key="3">
    <source>
        <dbReference type="Proteomes" id="UP000240571"/>
    </source>
</evidence>
<accession>A0A2T4G7J1</accession>
<evidence type="ECO:0000313" key="2">
    <source>
        <dbReference type="EMBL" id="PTC31665.1"/>
    </source>
</evidence>
<dbReference type="EMBL" id="PYWW01000011">
    <property type="protein sequence ID" value="PTC31665.1"/>
    <property type="molecule type" value="Genomic_DNA"/>
</dbReference>
<evidence type="ECO:0000256" key="1">
    <source>
        <dbReference type="SAM" id="MobiDB-lite"/>
    </source>
</evidence>
<dbReference type="Proteomes" id="UP000240571">
    <property type="component" value="Unassembled WGS sequence"/>
</dbReference>
<gene>
    <name evidence="2" type="ORF">C9382_06215</name>
</gene>
<name>A0A2T4G7J1_9PSED</name>
<reference evidence="2 3" key="1">
    <citation type="submission" date="2018-03" db="EMBL/GenBank/DDBJ databases">
        <title>Diversity of bacteria associated with corn roots inoculated with woodland soils in Canada, and Description of Pseudomonas aylmerense sp. nov.</title>
        <authorList>
            <person name="Tambong J.T."/>
            <person name="Xu R."/>
            <person name="Tchagang C."/>
        </authorList>
    </citation>
    <scope>NUCLEOTIDE SEQUENCE [LARGE SCALE GENOMIC DNA]</scope>
    <source>
        <strain evidence="2 3">S1E44</strain>
    </source>
</reference>
<feature type="region of interest" description="Disordered" evidence="1">
    <location>
        <begin position="114"/>
        <end position="136"/>
    </location>
</feature>
<organism evidence="2 3">
    <name type="scientific">Pseudomonas aylmerensis</name>
    <dbReference type="NCBI Taxonomy" id="1869229"/>
    <lineage>
        <taxon>Bacteria</taxon>
        <taxon>Pseudomonadati</taxon>
        <taxon>Pseudomonadota</taxon>
        <taxon>Gammaproteobacteria</taxon>
        <taxon>Pseudomonadales</taxon>
        <taxon>Pseudomonadaceae</taxon>
        <taxon>Pseudomonas</taxon>
    </lineage>
</organism>
<dbReference type="AlphaFoldDB" id="A0A2T4G7J1"/>
<sequence length="136" mass="14406">MFIEVPARLIDLRADRGGRHADDIVLVVGRPHAEDIAALTAGHDTRRIPSLRPLAGGQRFYVSVVEILLAALAGDKTCVGPLPADQADARRTGGVVLGHLGRVLDIGFLEGAAPDSQRHDEQQPQACDDSAQAGMN</sequence>